<dbReference type="GO" id="GO:0004622">
    <property type="term" value="F:phosphatidylcholine lysophospholipase activity"/>
    <property type="evidence" value="ECO:0007669"/>
    <property type="project" value="TreeGrafter"/>
</dbReference>
<evidence type="ECO:0000256" key="1">
    <source>
        <dbReference type="SAM" id="SignalP"/>
    </source>
</evidence>
<evidence type="ECO:0000313" key="2">
    <source>
        <dbReference type="EMBL" id="PWV64748.1"/>
    </source>
</evidence>
<organism evidence="2 3">
    <name type="scientific">Plasticicumulans acidivorans</name>
    <dbReference type="NCBI Taxonomy" id="886464"/>
    <lineage>
        <taxon>Bacteria</taxon>
        <taxon>Pseudomonadati</taxon>
        <taxon>Pseudomonadota</taxon>
        <taxon>Gammaproteobacteria</taxon>
        <taxon>Candidatus Competibacteraceae</taxon>
        <taxon>Plasticicumulans</taxon>
    </lineage>
</organism>
<dbReference type="EMBL" id="QGTJ01000002">
    <property type="protein sequence ID" value="PWV64748.1"/>
    <property type="molecule type" value="Genomic_DNA"/>
</dbReference>
<sequence length="279" mass="30920">MRQRPPRPHPPRRAPRTTRRRELMLAGLFSTLLAHSASSHAAGSEHCVLPAQLVHVSGHLQRTRAHLQLHQPLDIIAIGSSSTEGYGASSPDHSYPAQLERLLRSRHPDTAIHVFNRGRGGEIAAQTLARFGRDLLPYRPTLVIWQVGANDVVRNVPLAQFAATLEHGLDQLAAAGFEVMLMPPQYAPQTAAARQIDAYIDYLEDLAHRRGLPLIERYRLMRDIARRDASLLRAMLTPDGMHQNDLGYYCLAAQVAYAIDDQLPPSGAALIVQSKERGK</sequence>
<dbReference type="InterPro" id="IPR036514">
    <property type="entry name" value="SGNH_hydro_sf"/>
</dbReference>
<accession>A0A317MZE2</accession>
<feature type="chain" id="PRO_5016458785" evidence="1">
    <location>
        <begin position="42"/>
        <end position="279"/>
    </location>
</feature>
<dbReference type="RefSeq" id="WP_110017377.1">
    <property type="nucleotide sequence ID" value="NZ_QGTJ01000002.1"/>
</dbReference>
<feature type="signal peptide" evidence="1">
    <location>
        <begin position="1"/>
        <end position="41"/>
    </location>
</feature>
<dbReference type="Proteomes" id="UP000246569">
    <property type="component" value="Unassembled WGS sequence"/>
</dbReference>
<name>A0A317MZE2_9GAMM</name>
<dbReference type="PANTHER" id="PTHR30383:SF5">
    <property type="entry name" value="SGNH HYDROLASE-TYPE ESTERASE DOMAIN-CONTAINING PROTEIN"/>
    <property type="match status" value="1"/>
</dbReference>
<keyword evidence="1" id="KW-0732">Signal</keyword>
<evidence type="ECO:0000313" key="3">
    <source>
        <dbReference type="Proteomes" id="UP000246569"/>
    </source>
</evidence>
<dbReference type="PANTHER" id="PTHR30383">
    <property type="entry name" value="THIOESTERASE 1/PROTEASE 1/LYSOPHOSPHOLIPASE L1"/>
    <property type="match status" value="1"/>
</dbReference>
<dbReference type="OrthoDB" id="9786188at2"/>
<keyword evidence="3" id="KW-1185">Reference proteome</keyword>
<reference evidence="2 3" key="1">
    <citation type="submission" date="2018-05" db="EMBL/GenBank/DDBJ databases">
        <title>Genomic Encyclopedia of Type Strains, Phase IV (KMG-IV): sequencing the most valuable type-strain genomes for metagenomic binning, comparative biology and taxonomic classification.</title>
        <authorList>
            <person name="Goeker M."/>
        </authorList>
    </citation>
    <scope>NUCLEOTIDE SEQUENCE [LARGE SCALE GENOMIC DNA]</scope>
    <source>
        <strain evidence="2 3">DSM 23606</strain>
    </source>
</reference>
<gene>
    <name evidence="2" type="ORF">C7443_102401</name>
</gene>
<dbReference type="AlphaFoldDB" id="A0A317MZE2"/>
<dbReference type="Gene3D" id="3.40.50.1110">
    <property type="entry name" value="SGNH hydrolase"/>
    <property type="match status" value="1"/>
</dbReference>
<comment type="caution">
    <text evidence="2">The sequence shown here is derived from an EMBL/GenBank/DDBJ whole genome shotgun (WGS) entry which is preliminary data.</text>
</comment>
<dbReference type="SUPFAM" id="SSF52266">
    <property type="entry name" value="SGNH hydrolase"/>
    <property type="match status" value="1"/>
</dbReference>
<dbReference type="Pfam" id="PF25182">
    <property type="entry name" value="NonGDSL"/>
    <property type="match status" value="1"/>
</dbReference>
<dbReference type="InterPro" id="IPR051532">
    <property type="entry name" value="Ester_Hydrolysis_Enzymes"/>
</dbReference>
<protein>
    <submittedName>
        <fullName evidence="2">Lysophospholipase L1-like esterase</fullName>
    </submittedName>
</protein>
<proteinExistence type="predicted"/>
<dbReference type="InterPro" id="IPR057572">
    <property type="entry name" value="NonGDSL"/>
</dbReference>